<keyword evidence="2" id="KW-1185">Reference proteome</keyword>
<name>B9SIB7_RICCO</name>
<protein>
    <submittedName>
        <fullName evidence="1">Uncharacterized protein</fullName>
    </submittedName>
</protein>
<evidence type="ECO:0000313" key="2">
    <source>
        <dbReference type="Proteomes" id="UP000008311"/>
    </source>
</evidence>
<dbReference type="EMBL" id="EQ973971">
    <property type="protein sequence ID" value="EEF36635.1"/>
    <property type="molecule type" value="Genomic_DNA"/>
</dbReference>
<dbReference type="InParanoid" id="B9SIB7"/>
<proteinExistence type="predicted"/>
<accession>B9SIB7</accession>
<organism evidence="1 2">
    <name type="scientific">Ricinus communis</name>
    <name type="common">Castor bean</name>
    <dbReference type="NCBI Taxonomy" id="3988"/>
    <lineage>
        <taxon>Eukaryota</taxon>
        <taxon>Viridiplantae</taxon>
        <taxon>Streptophyta</taxon>
        <taxon>Embryophyta</taxon>
        <taxon>Tracheophyta</taxon>
        <taxon>Spermatophyta</taxon>
        <taxon>Magnoliopsida</taxon>
        <taxon>eudicotyledons</taxon>
        <taxon>Gunneridae</taxon>
        <taxon>Pentapetalae</taxon>
        <taxon>rosids</taxon>
        <taxon>fabids</taxon>
        <taxon>Malpighiales</taxon>
        <taxon>Euphorbiaceae</taxon>
        <taxon>Acalyphoideae</taxon>
        <taxon>Acalypheae</taxon>
        <taxon>Ricinus</taxon>
    </lineage>
</organism>
<reference evidence="2" key="1">
    <citation type="journal article" date="2010" name="Nat. Biotechnol.">
        <title>Draft genome sequence of the oilseed species Ricinus communis.</title>
        <authorList>
            <person name="Chan A.P."/>
            <person name="Crabtree J."/>
            <person name="Zhao Q."/>
            <person name="Lorenzi H."/>
            <person name="Orvis J."/>
            <person name="Puiu D."/>
            <person name="Melake-Berhan A."/>
            <person name="Jones K.M."/>
            <person name="Redman J."/>
            <person name="Chen G."/>
            <person name="Cahoon E.B."/>
            <person name="Gedil M."/>
            <person name="Stanke M."/>
            <person name="Haas B.J."/>
            <person name="Wortman J.R."/>
            <person name="Fraser-Liggett C.M."/>
            <person name="Ravel J."/>
            <person name="Rabinowicz P.D."/>
        </authorList>
    </citation>
    <scope>NUCLEOTIDE SEQUENCE [LARGE SCALE GENOMIC DNA]</scope>
    <source>
        <strain evidence="2">cv. Hale</strain>
    </source>
</reference>
<gene>
    <name evidence="1" type="ORF">RCOM_0805150</name>
</gene>
<dbReference type="Proteomes" id="UP000008311">
    <property type="component" value="Unassembled WGS sequence"/>
</dbReference>
<dbReference type="AlphaFoldDB" id="B9SIB7"/>
<sequence>MALMAQFHLELHHMDMSMPCCKKALPLYNTWLVATSLGLGHEGWPLSNTSGSNRYVSMFILQGLWLRSFQEVVEESSRSSTLGSGVSIAEAPGGGAGVGGVMIPTPNIYIFMLHCSLTDMPLSSFLLHTSPWYVIRLLPCVGRRIPSWEEKQFTTGVKTKSKVLVRN</sequence>
<evidence type="ECO:0000313" key="1">
    <source>
        <dbReference type="EMBL" id="EEF36635.1"/>
    </source>
</evidence>